<dbReference type="AlphaFoldDB" id="A0ABD3NXV2"/>
<evidence type="ECO:0000259" key="5">
    <source>
        <dbReference type="Pfam" id="PF24667"/>
    </source>
</evidence>
<dbReference type="Pfam" id="PF24671">
    <property type="entry name" value="DRC7_C"/>
    <property type="match status" value="1"/>
</dbReference>
<dbReference type="InterPro" id="IPR056292">
    <property type="entry name" value="DRC7_C"/>
</dbReference>
<protein>
    <submittedName>
        <fullName evidence="7">Uncharacterized protein</fullName>
    </submittedName>
</protein>
<feature type="coiled-coil region" evidence="4">
    <location>
        <begin position="611"/>
        <end position="638"/>
    </location>
</feature>
<dbReference type="Proteomes" id="UP001516023">
    <property type="component" value="Unassembled WGS sequence"/>
</dbReference>
<dbReference type="PANTHER" id="PTHR35249:SF2">
    <property type="entry name" value="DYNEIN REGULATORY COMPLEX SUBUNIT 7"/>
    <property type="match status" value="1"/>
</dbReference>
<gene>
    <name evidence="7" type="ORF">HJC23_003520</name>
</gene>
<keyword evidence="2" id="KW-0963">Cytoplasm</keyword>
<dbReference type="InterPro" id="IPR056291">
    <property type="entry name" value="MORN_DRC7"/>
</dbReference>
<feature type="domain" description="Dynein regulatory complex subunit 7 MORN" evidence="5">
    <location>
        <begin position="291"/>
        <end position="510"/>
    </location>
</feature>
<dbReference type="Pfam" id="PF24667">
    <property type="entry name" value="MORN_DRC7"/>
    <property type="match status" value="1"/>
</dbReference>
<evidence type="ECO:0000256" key="4">
    <source>
        <dbReference type="SAM" id="Coils"/>
    </source>
</evidence>
<evidence type="ECO:0000313" key="7">
    <source>
        <dbReference type="EMBL" id="KAL3780695.1"/>
    </source>
</evidence>
<evidence type="ECO:0000259" key="6">
    <source>
        <dbReference type="Pfam" id="PF24671"/>
    </source>
</evidence>
<comment type="subcellular location">
    <subcellularLocation>
        <location evidence="1">Cytoplasm</location>
        <location evidence="1">Cytoskeleton</location>
    </subcellularLocation>
</comment>
<name>A0ABD3NXV2_9STRA</name>
<evidence type="ECO:0000313" key="8">
    <source>
        <dbReference type="Proteomes" id="UP001516023"/>
    </source>
</evidence>
<evidence type="ECO:0000256" key="2">
    <source>
        <dbReference type="ARBA" id="ARBA00022490"/>
    </source>
</evidence>
<keyword evidence="4" id="KW-0175">Coiled coil</keyword>
<evidence type="ECO:0000256" key="1">
    <source>
        <dbReference type="ARBA" id="ARBA00004245"/>
    </source>
</evidence>
<dbReference type="GO" id="GO:0005856">
    <property type="term" value="C:cytoskeleton"/>
    <property type="evidence" value="ECO:0007669"/>
    <property type="project" value="UniProtKB-SubCell"/>
</dbReference>
<organism evidence="7 8">
    <name type="scientific">Cyclotella cryptica</name>
    <dbReference type="NCBI Taxonomy" id="29204"/>
    <lineage>
        <taxon>Eukaryota</taxon>
        <taxon>Sar</taxon>
        <taxon>Stramenopiles</taxon>
        <taxon>Ochrophyta</taxon>
        <taxon>Bacillariophyta</taxon>
        <taxon>Coscinodiscophyceae</taxon>
        <taxon>Thalassiosirophycidae</taxon>
        <taxon>Stephanodiscales</taxon>
        <taxon>Stephanodiscaceae</taxon>
        <taxon>Cyclotella</taxon>
    </lineage>
</organism>
<reference evidence="7 8" key="1">
    <citation type="journal article" date="2020" name="G3 (Bethesda)">
        <title>Improved Reference Genome for Cyclotella cryptica CCMP332, a Model for Cell Wall Morphogenesis, Salinity Adaptation, and Lipid Production in Diatoms (Bacillariophyta).</title>
        <authorList>
            <person name="Roberts W.R."/>
            <person name="Downey K.M."/>
            <person name="Ruck E.C."/>
            <person name="Traller J.C."/>
            <person name="Alverson A.J."/>
        </authorList>
    </citation>
    <scope>NUCLEOTIDE SEQUENCE [LARGE SCALE GENOMIC DNA]</scope>
    <source>
        <strain evidence="7 8">CCMP332</strain>
    </source>
</reference>
<comment type="caution">
    <text evidence="7">The sequence shown here is derived from an EMBL/GenBank/DDBJ whole genome shotgun (WGS) entry which is preliminary data.</text>
</comment>
<dbReference type="EMBL" id="JABMIG020000340">
    <property type="protein sequence ID" value="KAL3780695.1"/>
    <property type="molecule type" value="Genomic_DNA"/>
</dbReference>
<dbReference type="PANTHER" id="PTHR35249">
    <property type="entry name" value="DYNEIN REGULATORY COMPLEX SUBUNIT 7"/>
    <property type="match status" value="1"/>
</dbReference>
<dbReference type="InterPro" id="IPR033551">
    <property type="entry name" value="DRC7/lobo"/>
</dbReference>
<feature type="domain" description="Dynein regulatory complex subunit 7 C-terminal" evidence="6">
    <location>
        <begin position="594"/>
        <end position="699"/>
    </location>
</feature>
<proteinExistence type="predicted"/>
<keyword evidence="3" id="KW-0206">Cytoskeleton</keyword>
<evidence type="ECO:0000256" key="3">
    <source>
        <dbReference type="ARBA" id="ARBA00023212"/>
    </source>
</evidence>
<sequence length="715" mass="82818">MISTKSRLIKQLPCNAPESYITHSENEKECAKHVQEFQASFIKDHPGLKDRVSFLQPLNEYNVRKFACTTIQPTLVPHPELYDLRKAAEYVARCVDYEPLKSNDSECVVVSPAQTLSWAVGDTFDISFVLTSLLIGAGYDAYILLGKAPDYIRLNDQSHIKCIVENTQHNGPKKWSVDATLNDEYAPDKESGGFGLHCWILVKQGNRDLNGGPCFVEPSTGILYKVGKDAPYSEIWCAWNDKNYWVNTSLKPTVVIDDFRSWVQVLPYNAPFSWVKKLEIPTKQFALQYPPSGRKYLVLDKAKIEHFGETVDPQGVVTRITQFDDKDQTVAVCITELFSMNRRSDYLIERTRRPLLMSYEEQYSIKNAHSIRERRESKTQRSINFHMQSRADGLIERIEDKEKCITEHFHGRSDFLLRREIYLERLSPNTRRPKYSNYITFGNGLSFSEMIQIDEHYKEPINESATNQSVAIRSYRLKEKRIVLTYHCEHEALQSRVTHEKDEISKPDSMGHDLLKLEALSILSVKKIQDEMIEIREAMYQRDLELANSATHIDDNDPITTIATPTEDAYRQEKQENDYLSPYVAQIENEKGPMTIEEAFEVRNACLCGVKERLMERAKIMQSRLDFARKELTRRQEETFQNKRLACTLEEQWSFELAVTDEAFRMTVMEKKMSEHEENAIAKYKALERNLDEDERLEILRHGSKATGLPITRPD</sequence>
<keyword evidence="8" id="KW-1185">Reference proteome</keyword>
<accession>A0ABD3NXV2</accession>